<dbReference type="InterPro" id="IPR041930">
    <property type="entry name" value="Acetylene_hydratase"/>
</dbReference>
<dbReference type="PROSITE" id="PS51669">
    <property type="entry name" value="4FE4S_MOW_BIS_MGD"/>
    <property type="match status" value="1"/>
</dbReference>
<dbReference type="GO" id="GO:0043546">
    <property type="term" value="F:molybdopterin cofactor binding"/>
    <property type="evidence" value="ECO:0007669"/>
    <property type="project" value="InterPro"/>
</dbReference>
<dbReference type="RefSeq" id="WP_107289971.1">
    <property type="nucleotide sequence ID" value="NZ_PYNF01000024.1"/>
</dbReference>
<evidence type="ECO:0000256" key="4">
    <source>
        <dbReference type="ARBA" id="ARBA00023014"/>
    </source>
</evidence>
<dbReference type="Pfam" id="PF00175">
    <property type="entry name" value="NAD_binding_1"/>
    <property type="match status" value="1"/>
</dbReference>
<evidence type="ECO:0000313" key="8">
    <source>
        <dbReference type="EMBL" id="PSU94312.1"/>
    </source>
</evidence>
<dbReference type="Pfam" id="PF00111">
    <property type="entry name" value="Fer2"/>
    <property type="match status" value="1"/>
</dbReference>
<dbReference type="PROSITE" id="PS51085">
    <property type="entry name" value="2FE2S_FER_2"/>
    <property type="match status" value="1"/>
</dbReference>
<accession>A0A2T3KD91</accession>
<dbReference type="InterPro" id="IPR017938">
    <property type="entry name" value="Riboflavin_synthase-like_b-brl"/>
</dbReference>
<reference evidence="8 9" key="1">
    <citation type="submission" date="2018-01" db="EMBL/GenBank/DDBJ databases">
        <title>Whole genome sequencing of Histamine producing bacteria.</title>
        <authorList>
            <person name="Butler K."/>
        </authorList>
    </citation>
    <scope>NUCLEOTIDE SEQUENCE [LARGE SCALE GENOMIC DNA]</scope>
    <source>
        <strain evidence="8 9">FS-7.2</strain>
    </source>
</reference>
<dbReference type="Proteomes" id="UP000241426">
    <property type="component" value="Unassembled WGS sequence"/>
</dbReference>
<dbReference type="PROSITE" id="PS51384">
    <property type="entry name" value="FAD_FR"/>
    <property type="match status" value="1"/>
</dbReference>
<dbReference type="CDD" id="cd06184">
    <property type="entry name" value="flavohem_like_fad_nad_binding"/>
    <property type="match status" value="1"/>
</dbReference>
<dbReference type="Pfam" id="PF04879">
    <property type="entry name" value="Molybdop_Fe4S4"/>
    <property type="match status" value="1"/>
</dbReference>
<dbReference type="Gene3D" id="3.40.228.10">
    <property type="entry name" value="Dimethylsulfoxide Reductase, domain 2"/>
    <property type="match status" value="2"/>
</dbReference>
<dbReference type="Gene3D" id="2.40.30.10">
    <property type="entry name" value="Translation factors"/>
    <property type="match status" value="1"/>
</dbReference>
<evidence type="ECO:0000259" key="7">
    <source>
        <dbReference type="PROSITE" id="PS51669"/>
    </source>
</evidence>
<feature type="domain" description="FAD-binding FR-type" evidence="6">
    <location>
        <begin position="795"/>
        <end position="911"/>
    </location>
</feature>
<dbReference type="Gene3D" id="2.40.40.20">
    <property type="match status" value="1"/>
</dbReference>
<dbReference type="Gene3D" id="3.40.50.740">
    <property type="match status" value="2"/>
</dbReference>
<dbReference type="SUPFAM" id="SSF54292">
    <property type="entry name" value="2Fe-2S ferredoxin-like"/>
    <property type="match status" value="1"/>
</dbReference>
<dbReference type="InterPro" id="IPR009010">
    <property type="entry name" value="Asp_de-COase-like_dom_sf"/>
</dbReference>
<dbReference type="SUPFAM" id="SSF52343">
    <property type="entry name" value="Ferredoxin reductase-like, C-terminal NADP-linked domain"/>
    <property type="match status" value="1"/>
</dbReference>
<dbReference type="GO" id="GO:0018818">
    <property type="term" value="F:acetylene hydratase activity"/>
    <property type="evidence" value="ECO:0007669"/>
    <property type="project" value="InterPro"/>
</dbReference>
<dbReference type="CDD" id="cd00207">
    <property type="entry name" value="fer2"/>
    <property type="match status" value="1"/>
</dbReference>
<keyword evidence="2" id="KW-0479">Metal-binding</keyword>
<dbReference type="GO" id="GO:0016491">
    <property type="term" value="F:oxidoreductase activity"/>
    <property type="evidence" value="ECO:0007669"/>
    <property type="project" value="InterPro"/>
</dbReference>
<dbReference type="CDD" id="cd02781">
    <property type="entry name" value="MopB_CT_Acetylene-hydratase"/>
    <property type="match status" value="1"/>
</dbReference>
<dbReference type="InterPro" id="IPR017927">
    <property type="entry name" value="FAD-bd_FR_type"/>
</dbReference>
<feature type="domain" description="4Fe-4S Mo/W bis-MGD-type" evidence="7">
    <location>
        <begin position="3"/>
        <end position="58"/>
    </location>
</feature>
<dbReference type="PRINTS" id="PR00371">
    <property type="entry name" value="FPNCR"/>
</dbReference>
<dbReference type="Gene3D" id="2.20.25.90">
    <property type="entry name" value="ADC-like domains"/>
    <property type="match status" value="1"/>
</dbReference>
<dbReference type="InterPro" id="IPR012675">
    <property type="entry name" value="Beta-grasp_dom_sf"/>
</dbReference>
<dbReference type="AlphaFoldDB" id="A0A2T3KD91"/>
<organism evidence="8 9">
    <name type="scientific">Photobacterium kishitanii</name>
    <dbReference type="NCBI Taxonomy" id="318456"/>
    <lineage>
        <taxon>Bacteria</taxon>
        <taxon>Pseudomonadati</taxon>
        <taxon>Pseudomonadota</taxon>
        <taxon>Gammaproteobacteria</taxon>
        <taxon>Vibrionales</taxon>
        <taxon>Vibrionaceae</taxon>
        <taxon>Photobacterium</taxon>
    </lineage>
</organism>
<feature type="domain" description="2Fe-2S ferredoxin-type" evidence="5">
    <location>
        <begin position="1060"/>
        <end position="1142"/>
    </location>
</feature>
<dbReference type="InterPro" id="IPR001433">
    <property type="entry name" value="OxRdtase_FAD/NAD-bd"/>
</dbReference>
<dbReference type="InterPro" id="IPR037949">
    <property type="entry name" value="MopB_CT_Acetylene-hydratase"/>
</dbReference>
<dbReference type="SUPFAM" id="SSF63380">
    <property type="entry name" value="Riboflavin synthase domain-like"/>
    <property type="match status" value="1"/>
</dbReference>
<dbReference type="CDD" id="cd02759">
    <property type="entry name" value="MopB_Acetylene-hydratase"/>
    <property type="match status" value="1"/>
</dbReference>
<dbReference type="InterPro" id="IPR001709">
    <property type="entry name" value="Flavoprot_Pyr_Nucl_cyt_Rdtase"/>
</dbReference>
<dbReference type="PANTHER" id="PTHR43742">
    <property type="entry name" value="TRIMETHYLAMINE-N-OXIDE REDUCTASE"/>
    <property type="match status" value="1"/>
</dbReference>
<dbReference type="EMBL" id="PYNF01000024">
    <property type="protein sequence ID" value="PSU94312.1"/>
    <property type="molecule type" value="Genomic_DNA"/>
</dbReference>
<dbReference type="Pfam" id="PF00970">
    <property type="entry name" value="FAD_binding_6"/>
    <property type="match status" value="1"/>
</dbReference>
<evidence type="ECO:0000259" key="5">
    <source>
        <dbReference type="PROSITE" id="PS51085"/>
    </source>
</evidence>
<evidence type="ECO:0000256" key="1">
    <source>
        <dbReference type="ARBA" id="ARBA00010312"/>
    </source>
</evidence>
<proteinExistence type="inferred from homology"/>
<dbReference type="GO" id="GO:0046872">
    <property type="term" value="F:metal ion binding"/>
    <property type="evidence" value="ECO:0007669"/>
    <property type="project" value="UniProtKB-KW"/>
</dbReference>
<dbReference type="Pfam" id="PF01568">
    <property type="entry name" value="Molydop_binding"/>
    <property type="match status" value="1"/>
</dbReference>
<dbReference type="InterPro" id="IPR001041">
    <property type="entry name" value="2Fe-2S_ferredoxin-type"/>
</dbReference>
<dbReference type="SMART" id="SM00926">
    <property type="entry name" value="Molybdop_Fe4S4"/>
    <property type="match status" value="1"/>
</dbReference>
<comment type="caution">
    <text evidence="8">The sequence shown here is derived from an EMBL/GenBank/DDBJ whole genome shotgun (WGS) entry which is preliminary data.</text>
</comment>
<dbReference type="InterPro" id="IPR006963">
    <property type="entry name" value="Mopterin_OxRdtase_4Fe-4S_dom"/>
</dbReference>
<dbReference type="Pfam" id="PF00384">
    <property type="entry name" value="Molybdopterin"/>
    <property type="match status" value="1"/>
</dbReference>
<dbReference type="Gene3D" id="3.40.50.80">
    <property type="entry name" value="Nucleotide-binding domain of ferredoxin-NADP reductase (FNR) module"/>
    <property type="match status" value="1"/>
</dbReference>
<protein>
    <submittedName>
        <fullName evidence="8">Ferredoxin:oxidoreductase FAD/NAD(P)-binding protein</fullName>
    </submittedName>
</protein>
<keyword evidence="3" id="KW-0408">Iron</keyword>
<dbReference type="GO" id="GO:0051536">
    <property type="term" value="F:iron-sulfur cluster binding"/>
    <property type="evidence" value="ECO:0007669"/>
    <property type="project" value="UniProtKB-KW"/>
</dbReference>
<sequence length="1142" mass="126292">MSIEYKKGYCSLCRSRCGTINQVKNDKLIKVEPDPTHPTGAAMCMKGRAAPELVHNPNRIQFPMKRTTPKTNPDPGWQRISWDEALDIVSENLTKIKKQSGAEAVAFGVTTPSGTPMSDSIDWVERFIHAFGSPNICYGTEVCNWHKDHAHAFTFGCGMPIADYSNADLIMLWGHNPTNTWLSQANAIGEGRKRGARTLVIDPRKTPLAASADVWLQVKPGTDAAVAMGLIQLMITDDMFDQSFVRCWTNAPFLVRSDDQTLLKAIDCAEITIADGDYVVWNTQQQQLMSYNSDLVIADNLGAELALSGQYPILLKDGTTVVCQPSFSLLKQVCEYYTADQVEAISGVKAPDLLKAAKLIASSHRVAYHAWTGIAQQLNATQTERAIAILYALTGSFDQQGGNRRYIQPPINKMNGLDLMTKQQRAKALGLKERPLGPAKQGWIGTRDMYQAIITAKPYKVRGFVAFGGNLLLSQADTELGIEAFQQLEFHVHCDLFETPTTRYADVLLPVNTPWEREAIRAGFEINAEAVSHIQLRQQMVTSRGEAKSDTEIVFALAKKLGMGNVFFNGDIEAAWDHMLHPLGLTVAQLRKKPAGISFPLQQSTLQYRHLHQGKVNGFDTPSKRVEIYSETLLNAGYAPLPEIKQANAVDVALPLLLTSVKNGYYCHSQQRNLVSLRKRAPLPMAFISRSVATKKGINNGDWIIIKTAEGQAHFCVSVDPDLEDNVVAAEYGWWQACDDIGRDGFPVSGLGSSNYNRLISARKTDAISGSVPMRVGCCDIALSTELVSNRRPWAGKIAFVITKKKLLTNGVMEITFTANDNRQLPDYLAGQHISLCVNQGTAAEITRAYSLTGAAQVADRTRYTIAVRHQTGRDKQGNIVEGKMSSYLHQHLQQGDIVHLSAPSGNFTLPQKIDYPVVIFAGGIGITPFISFLESISEPETMPEVWLYYANLNSDTHAFADRLNTLAHRMPKLHVINHYNDPLPRDNKGEDYATSELITAAVVNDTLLEQRARFYLCGPEPMMQAITEQLIERDVAKFDIFSEAFQSQSVVKIKTNQQFKVKFLRSKKDDVTWTSADGSILDFGDKMKISMPSGCRVGQCESCAVRIVSGQVIHLNGKQPEDPQMCLACQAIPTSDLILDI</sequence>
<dbReference type="InterPro" id="IPR039261">
    <property type="entry name" value="FNR_nucleotide-bd"/>
</dbReference>
<dbReference type="InterPro" id="IPR050612">
    <property type="entry name" value="Prok_Mopterin_Oxidored"/>
</dbReference>
<dbReference type="SUPFAM" id="SSF53706">
    <property type="entry name" value="Formate dehydrogenase/DMSO reductase, domains 1-3"/>
    <property type="match status" value="1"/>
</dbReference>
<comment type="similarity">
    <text evidence="1">Belongs to the prokaryotic molybdopterin-containing oxidoreductase family.</text>
</comment>
<evidence type="ECO:0000313" key="9">
    <source>
        <dbReference type="Proteomes" id="UP000241426"/>
    </source>
</evidence>
<evidence type="ECO:0000259" key="6">
    <source>
        <dbReference type="PROSITE" id="PS51384"/>
    </source>
</evidence>
<dbReference type="SUPFAM" id="SSF50692">
    <property type="entry name" value="ADC-like"/>
    <property type="match status" value="1"/>
</dbReference>
<dbReference type="InterPro" id="IPR008333">
    <property type="entry name" value="Cbr1-like_FAD-bd_dom"/>
</dbReference>
<evidence type="ECO:0000256" key="2">
    <source>
        <dbReference type="ARBA" id="ARBA00022723"/>
    </source>
</evidence>
<name>A0A2T3KD91_9GAMM</name>
<keyword evidence="4" id="KW-0411">Iron-sulfur</keyword>
<dbReference type="InterPro" id="IPR006657">
    <property type="entry name" value="MoPterin_dinucl-bd_dom"/>
</dbReference>
<dbReference type="InterPro" id="IPR006656">
    <property type="entry name" value="Mopterin_OxRdtase"/>
</dbReference>
<dbReference type="Gene3D" id="3.10.20.30">
    <property type="match status" value="1"/>
</dbReference>
<dbReference type="InterPro" id="IPR036010">
    <property type="entry name" value="2Fe-2S_ferredoxin-like_sf"/>
</dbReference>
<gene>
    <name evidence="8" type="ORF">C9J27_19755</name>
</gene>
<evidence type="ECO:0000256" key="3">
    <source>
        <dbReference type="ARBA" id="ARBA00023004"/>
    </source>
</evidence>